<evidence type="ECO:0000256" key="1">
    <source>
        <dbReference type="ARBA" id="ARBA00010795"/>
    </source>
</evidence>
<evidence type="ECO:0000313" key="3">
    <source>
        <dbReference type="Proteomes" id="UP000191285"/>
    </source>
</evidence>
<dbReference type="OrthoDB" id="4266267at2759"/>
<dbReference type="Pfam" id="PF06355">
    <property type="entry name" value="Aegerolysin"/>
    <property type="match status" value="1"/>
</dbReference>
<gene>
    <name evidence="2" type="ORF">PENSTE_c012G10165</name>
</gene>
<dbReference type="STRING" id="303698.A0A1V6T3X6"/>
<dbReference type="GO" id="GO:0019836">
    <property type="term" value="P:symbiont-mediated hemolysis of host erythrocyte"/>
    <property type="evidence" value="ECO:0007669"/>
    <property type="project" value="InterPro"/>
</dbReference>
<dbReference type="Proteomes" id="UP000191285">
    <property type="component" value="Unassembled WGS sequence"/>
</dbReference>
<reference evidence="3" key="1">
    <citation type="journal article" date="2017" name="Nat. Microbiol.">
        <title>Global analysis of biosynthetic gene clusters reveals vast potential of secondary metabolite production in Penicillium species.</title>
        <authorList>
            <person name="Nielsen J.C."/>
            <person name="Grijseels S."/>
            <person name="Prigent S."/>
            <person name="Ji B."/>
            <person name="Dainat J."/>
            <person name="Nielsen K.F."/>
            <person name="Frisvad J.C."/>
            <person name="Workman M."/>
            <person name="Nielsen J."/>
        </authorList>
    </citation>
    <scope>NUCLEOTIDE SEQUENCE [LARGE SCALE GENOMIC DNA]</scope>
    <source>
        <strain evidence="3">IBT 24891</strain>
    </source>
</reference>
<proteinExistence type="inferred from homology"/>
<dbReference type="Gene3D" id="2.60.270.50">
    <property type="match status" value="1"/>
</dbReference>
<dbReference type="InterPro" id="IPR009413">
    <property type="entry name" value="Aegerolysin-typ"/>
</dbReference>
<organism evidence="2 3">
    <name type="scientific">Penicillium steckii</name>
    <dbReference type="NCBI Taxonomy" id="303698"/>
    <lineage>
        <taxon>Eukaryota</taxon>
        <taxon>Fungi</taxon>
        <taxon>Dikarya</taxon>
        <taxon>Ascomycota</taxon>
        <taxon>Pezizomycotina</taxon>
        <taxon>Eurotiomycetes</taxon>
        <taxon>Eurotiomycetidae</taxon>
        <taxon>Eurotiales</taxon>
        <taxon>Aspergillaceae</taxon>
        <taxon>Penicillium</taxon>
    </lineage>
</organism>
<sequence>MYIYLKQSHSLKVKGVKALAVFGYSQSQNMKPVTQRLSLTIKNNLSEETVSIKNFNCLCGEPYKREDRLTIIPHEHVNGISIPHSQSAEVSICGSAVFKVGVKGSLDLYKGNSERIASLSWNGPWSLTGNILKVQDLNEDKFIVKASSPSRKGILGDLIVVVEDICTAETHCFMSCATADMLT</sequence>
<comment type="similarity">
    <text evidence="1">Belongs to the aegerolysin family.</text>
</comment>
<evidence type="ECO:0000313" key="2">
    <source>
        <dbReference type="EMBL" id="OQE21018.1"/>
    </source>
</evidence>
<dbReference type="AlphaFoldDB" id="A0A1V6T3X6"/>
<accession>A0A1V6T3X6</accession>
<comment type="caution">
    <text evidence="2">The sequence shown here is derived from an EMBL/GenBank/DDBJ whole genome shotgun (WGS) entry which is preliminary data.</text>
</comment>
<name>A0A1V6T3X6_9EURO</name>
<dbReference type="EMBL" id="MLKD01000012">
    <property type="protein sequence ID" value="OQE21018.1"/>
    <property type="molecule type" value="Genomic_DNA"/>
</dbReference>
<keyword evidence="3" id="KW-1185">Reference proteome</keyword>
<protein>
    <submittedName>
        <fullName evidence="2">Uncharacterized protein</fullName>
    </submittedName>
</protein>